<proteinExistence type="inferred from homology"/>
<sequence length="338" mass="37564">MLDPADYVIPQGSLILVTGANGYIASHAIDILLQRGYKVRGTVRSATPWLDQHFTARYGEERFATMIVSALDDPAACHQAMQDVSGVLHIASDMSFNPDPKAVIPWVRQATINLLEVAASQPSVTRFVLTSSSTAALLPSPGETGTRVDQNTWNEVSVRAAWDESTPSATRAYHVYSAAKTEQEREGWRWVRERKPRFEFNTVVPNSNFGRILHPRIAGSSMIRLRNILRGDGSVMAEFPPQWYVNVEDTAKLHVAALLSPFVTNERIFAFASEFNWTDVVRILRQLRPGNALIPDPPVNEGRDSSEIALSRRAKELLHDFYGQPGWIGLEETIAAGI</sequence>
<evidence type="ECO:0000259" key="3">
    <source>
        <dbReference type="Pfam" id="PF01370"/>
    </source>
</evidence>
<dbReference type="SUPFAM" id="SSF51735">
    <property type="entry name" value="NAD(P)-binding Rossmann-fold domains"/>
    <property type="match status" value="1"/>
</dbReference>
<name>A0A318Z5B3_9EURO</name>
<dbReference type="OrthoDB" id="2735536at2759"/>
<feature type="non-terminal residue" evidence="4">
    <location>
        <position position="338"/>
    </location>
</feature>
<dbReference type="Proteomes" id="UP000248349">
    <property type="component" value="Unassembled WGS sequence"/>
</dbReference>
<evidence type="ECO:0000313" key="5">
    <source>
        <dbReference type="Proteomes" id="UP000248349"/>
    </source>
</evidence>
<dbReference type="Gene3D" id="3.40.50.720">
    <property type="entry name" value="NAD(P)-binding Rossmann-like Domain"/>
    <property type="match status" value="1"/>
</dbReference>
<dbReference type="InterPro" id="IPR050425">
    <property type="entry name" value="NAD(P)_dehydrat-like"/>
</dbReference>
<dbReference type="GeneID" id="37074092"/>
<evidence type="ECO:0000256" key="2">
    <source>
        <dbReference type="ARBA" id="ARBA00023445"/>
    </source>
</evidence>
<dbReference type="Pfam" id="PF01370">
    <property type="entry name" value="Epimerase"/>
    <property type="match status" value="1"/>
</dbReference>
<keyword evidence="5" id="KW-1185">Reference proteome</keyword>
<accession>A0A318Z5B3</accession>
<comment type="similarity">
    <text evidence="2">Belongs to the NAD(P)-dependent epimerase/dehydratase family. Dihydroflavonol-4-reductase subfamily.</text>
</comment>
<dbReference type="PANTHER" id="PTHR10366:SF562">
    <property type="entry name" value="ALDEHYDE REDUCTASE II (AFU_ORTHOLOGUE AFUA_1G11360)"/>
    <property type="match status" value="1"/>
</dbReference>
<gene>
    <name evidence="4" type="ORF">BP01DRAFT_325623</name>
</gene>
<protein>
    <submittedName>
        <fullName evidence="4">NAD(P)-binding protein</fullName>
    </submittedName>
</protein>
<dbReference type="EMBL" id="KZ821253">
    <property type="protein sequence ID" value="PYH42259.1"/>
    <property type="molecule type" value="Genomic_DNA"/>
</dbReference>
<evidence type="ECO:0000313" key="4">
    <source>
        <dbReference type="EMBL" id="PYH42259.1"/>
    </source>
</evidence>
<reference evidence="4 5" key="1">
    <citation type="submission" date="2016-12" db="EMBL/GenBank/DDBJ databases">
        <title>The genomes of Aspergillus section Nigri reveals drivers in fungal speciation.</title>
        <authorList>
            <consortium name="DOE Joint Genome Institute"/>
            <person name="Vesth T.C."/>
            <person name="Nybo J."/>
            <person name="Theobald S."/>
            <person name="Brandl J."/>
            <person name="Frisvad J.C."/>
            <person name="Nielsen K.F."/>
            <person name="Lyhne E.K."/>
            <person name="Kogle M.E."/>
            <person name="Kuo A."/>
            <person name="Riley R."/>
            <person name="Clum A."/>
            <person name="Nolan M."/>
            <person name="Lipzen A."/>
            <person name="Salamov A."/>
            <person name="Henrissat B."/>
            <person name="Wiebenga A."/>
            <person name="De Vries R.P."/>
            <person name="Grigoriev I.V."/>
            <person name="Mortensen U.H."/>
            <person name="Andersen M.R."/>
            <person name="Baker S.E."/>
        </authorList>
    </citation>
    <scope>NUCLEOTIDE SEQUENCE [LARGE SCALE GENOMIC DNA]</scope>
    <source>
        <strain evidence="4 5">JOP 1030-1</strain>
    </source>
</reference>
<dbReference type="InterPro" id="IPR001509">
    <property type="entry name" value="Epimerase_deHydtase"/>
</dbReference>
<keyword evidence="1" id="KW-0560">Oxidoreductase</keyword>
<organism evidence="4 5">
    <name type="scientific">Aspergillus saccharolyticus JOP 1030-1</name>
    <dbReference type="NCBI Taxonomy" id="1450539"/>
    <lineage>
        <taxon>Eukaryota</taxon>
        <taxon>Fungi</taxon>
        <taxon>Dikarya</taxon>
        <taxon>Ascomycota</taxon>
        <taxon>Pezizomycotina</taxon>
        <taxon>Eurotiomycetes</taxon>
        <taxon>Eurotiomycetidae</taxon>
        <taxon>Eurotiales</taxon>
        <taxon>Aspergillaceae</taxon>
        <taxon>Aspergillus</taxon>
        <taxon>Aspergillus subgen. Circumdati</taxon>
    </lineage>
</organism>
<dbReference type="GO" id="GO:0016616">
    <property type="term" value="F:oxidoreductase activity, acting on the CH-OH group of donors, NAD or NADP as acceptor"/>
    <property type="evidence" value="ECO:0007669"/>
    <property type="project" value="TreeGrafter"/>
</dbReference>
<dbReference type="PANTHER" id="PTHR10366">
    <property type="entry name" value="NAD DEPENDENT EPIMERASE/DEHYDRATASE"/>
    <property type="match status" value="1"/>
</dbReference>
<dbReference type="RefSeq" id="XP_025428241.1">
    <property type="nucleotide sequence ID" value="XM_025572864.1"/>
</dbReference>
<dbReference type="AlphaFoldDB" id="A0A318Z5B3"/>
<dbReference type="STRING" id="1450539.A0A318Z5B3"/>
<feature type="domain" description="NAD-dependent epimerase/dehydratase" evidence="3">
    <location>
        <begin position="15"/>
        <end position="260"/>
    </location>
</feature>
<evidence type="ECO:0000256" key="1">
    <source>
        <dbReference type="ARBA" id="ARBA00023002"/>
    </source>
</evidence>
<dbReference type="InterPro" id="IPR036291">
    <property type="entry name" value="NAD(P)-bd_dom_sf"/>
</dbReference>